<dbReference type="EMBL" id="DSRU01000059">
    <property type="protein sequence ID" value="HFM97180.1"/>
    <property type="molecule type" value="Genomic_DNA"/>
</dbReference>
<sequence length="76" mass="8517">MSATNISKKSTVPETFVTSYFTVYKTAKAIEVHAGCEDYESMRVICTCLEYQQACEIARLVSNLHHLPVIDFVGVK</sequence>
<comment type="caution">
    <text evidence="1">The sequence shown here is derived from an EMBL/GenBank/DDBJ whole genome shotgun (WGS) entry which is preliminary data.</text>
</comment>
<organism evidence="1">
    <name type="scientific">Oscillatoriales cyanobacterium SpSt-418</name>
    <dbReference type="NCBI Taxonomy" id="2282169"/>
    <lineage>
        <taxon>Bacteria</taxon>
        <taxon>Bacillati</taxon>
        <taxon>Cyanobacteriota</taxon>
        <taxon>Cyanophyceae</taxon>
        <taxon>Oscillatoriophycideae</taxon>
        <taxon>Oscillatoriales</taxon>
    </lineage>
</organism>
<accession>A0A7C3PG90</accession>
<dbReference type="AlphaFoldDB" id="A0A7C3PG90"/>
<proteinExistence type="predicted"/>
<gene>
    <name evidence="1" type="ORF">ENR64_05300</name>
</gene>
<protein>
    <submittedName>
        <fullName evidence="1">Uncharacterized protein</fullName>
    </submittedName>
</protein>
<name>A0A7C3PG90_9CYAN</name>
<evidence type="ECO:0000313" key="1">
    <source>
        <dbReference type="EMBL" id="HFM97180.1"/>
    </source>
</evidence>
<reference evidence="1" key="1">
    <citation type="journal article" date="2020" name="mSystems">
        <title>Genome- and Community-Level Interaction Insights into Carbon Utilization and Element Cycling Functions of Hydrothermarchaeota in Hydrothermal Sediment.</title>
        <authorList>
            <person name="Zhou Z."/>
            <person name="Liu Y."/>
            <person name="Xu W."/>
            <person name="Pan J."/>
            <person name="Luo Z.H."/>
            <person name="Li M."/>
        </authorList>
    </citation>
    <scope>NUCLEOTIDE SEQUENCE [LARGE SCALE GENOMIC DNA]</scope>
    <source>
        <strain evidence="1">SpSt-418</strain>
    </source>
</reference>